<reference evidence="1 2" key="1">
    <citation type="submission" date="2015-03" db="EMBL/GenBank/DDBJ databases">
        <authorList>
            <consortium name="Pathogen Informatics"/>
            <person name="Murphy D."/>
        </authorList>
    </citation>
    <scope>NUCLEOTIDE SEQUENCE [LARGE SCALE GENOMIC DNA]</scope>
    <source>
        <strain evidence="1 2">PAP036</strain>
    </source>
</reference>
<accession>A0AB33T198</accession>
<sequence length="73" mass="8160">MISIPTDGADIHILNRPCGGWKIFQGGAYILITPDDARKLSKVLAEISEGKNRAVYTTYTPAQYQARHKEQNK</sequence>
<dbReference type="EMBL" id="CSUW01000001">
    <property type="protein sequence ID" value="CPT00604.1"/>
    <property type="molecule type" value="Genomic_DNA"/>
</dbReference>
<protein>
    <submittedName>
        <fullName evidence="1">Uncharacterized protein</fullName>
    </submittedName>
</protein>
<evidence type="ECO:0000313" key="1">
    <source>
        <dbReference type="EMBL" id="CPT00604.1"/>
    </source>
</evidence>
<dbReference type="Proteomes" id="UP000038487">
    <property type="component" value="Unassembled WGS sequence"/>
</dbReference>
<proteinExistence type="predicted"/>
<name>A0AB33T198_9MYCO</name>
<gene>
    <name evidence="1" type="ORF">ERS075527_00345</name>
</gene>
<dbReference type="AlphaFoldDB" id="A0AB33T198"/>
<organism evidence="1 2">
    <name type="scientific">Mycobacteroides abscessus</name>
    <dbReference type="NCBI Taxonomy" id="36809"/>
    <lineage>
        <taxon>Bacteria</taxon>
        <taxon>Bacillati</taxon>
        <taxon>Actinomycetota</taxon>
        <taxon>Actinomycetes</taxon>
        <taxon>Mycobacteriales</taxon>
        <taxon>Mycobacteriaceae</taxon>
        <taxon>Mycobacteroides</taxon>
    </lineage>
</organism>
<evidence type="ECO:0000313" key="2">
    <source>
        <dbReference type="Proteomes" id="UP000038487"/>
    </source>
</evidence>
<comment type="caution">
    <text evidence="1">The sequence shown here is derived from an EMBL/GenBank/DDBJ whole genome shotgun (WGS) entry which is preliminary data.</text>
</comment>